<keyword evidence="2" id="KW-1185">Reference proteome</keyword>
<comment type="caution">
    <text evidence="1">The sequence shown here is derived from an EMBL/GenBank/DDBJ whole genome shotgun (WGS) entry which is preliminary data.</text>
</comment>
<sequence length="164" mass="18901">MNDIFTSYHVNYRTMAIIPATHFDYQTIVLESGKKLFIKQTPLEIIKVACLDGGASYDGRRAAVMYQTSCHRKVPIPINPSKNIFTFPTHSPSQLQCKWIFYNHVKIIKPYYSSKSLIPQSIITFKDGQQIIVDESYYILEKQMQRTAICILQFASIEKPLMTV</sequence>
<dbReference type="RefSeq" id="WP_153736962.1">
    <property type="nucleotide sequence ID" value="NZ_WJNG01000008.1"/>
</dbReference>
<dbReference type="Pfam" id="PF06338">
    <property type="entry name" value="ComK"/>
    <property type="match status" value="1"/>
</dbReference>
<dbReference type="OrthoDB" id="2417337at2"/>
<accession>A0A6A8DCB9</accession>
<dbReference type="InterPro" id="IPR010461">
    <property type="entry name" value="ComK"/>
</dbReference>
<gene>
    <name evidence="1" type="ORF">GH741_11650</name>
</gene>
<dbReference type="GO" id="GO:0030420">
    <property type="term" value="P:establishment of competence for transformation"/>
    <property type="evidence" value="ECO:0007669"/>
    <property type="project" value="InterPro"/>
</dbReference>
<name>A0A6A8DCB9_9BACI</name>
<dbReference type="EMBL" id="WJNG01000008">
    <property type="protein sequence ID" value="MRH43333.1"/>
    <property type="molecule type" value="Genomic_DNA"/>
</dbReference>
<protein>
    <submittedName>
        <fullName evidence="1">Competence protein</fullName>
    </submittedName>
</protein>
<organism evidence="1 2">
    <name type="scientific">Aquibacillus halophilus</name>
    <dbReference type="NCBI Taxonomy" id="930132"/>
    <lineage>
        <taxon>Bacteria</taxon>
        <taxon>Bacillati</taxon>
        <taxon>Bacillota</taxon>
        <taxon>Bacilli</taxon>
        <taxon>Bacillales</taxon>
        <taxon>Bacillaceae</taxon>
        <taxon>Aquibacillus</taxon>
    </lineage>
</organism>
<reference evidence="1" key="1">
    <citation type="submission" date="2019-11" db="EMBL/GenBank/DDBJ databases">
        <authorList>
            <person name="Li J."/>
        </authorList>
    </citation>
    <scope>NUCLEOTIDE SEQUENCE</scope>
    <source>
        <strain evidence="1">B6B</strain>
    </source>
</reference>
<proteinExistence type="predicted"/>
<dbReference type="Proteomes" id="UP000799092">
    <property type="component" value="Unassembled WGS sequence"/>
</dbReference>
<evidence type="ECO:0000313" key="1">
    <source>
        <dbReference type="EMBL" id="MRH43333.1"/>
    </source>
</evidence>
<evidence type="ECO:0000313" key="2">
    <source>
        <dbReference type="Proteomes" id="UP000799092"/>
    </source>
</evidence>
<dbReference type="AlphaFoldDB" id="A0A6A8DCB9"/>